<feature type="region of interest" description="Disordered" evidence="7">
    <location>
        <begin position="111"/>
        <end position="145"/>
    </location>
</feature>
<evidence type="ECO:0000256" key="6">
    <source>
        <dbReference type="SAM" id="Coils"/>
    </source>
</evidence>
<feature type="region of interest" description="Disordered" evidence="7">
    <location>
        <begin position="333"/>
        <end position="398"/>
    </location>
</feature>
<keyword evidence="2" id="KW-0805">Transcription regulation</keyword>
<organism evidence="9 10">
    <name type="scientific">Ceratopteris richardii</name>
    <name type="common">Triangle waterfern</name>
    <dbReference type="NCBI Taxonomy" id="49495"/>
    <lineage>
        <taxon>Eukaryota</taxon>
        <taxon>Viridiplantae</taxon>
        <taxon>Streptophyta</taxon>
        <taxon>Embryophyta</taxon>
        <taxon>Tracheophyta</taxon>
        <taxon>Polypodiopsida</taxon>
        <taxon>Polypodiidae</taxon>
        <taxon>Polypodiales</taxon>
        <taxon>Pteridineae</taxon>
        <taxon>Pteridaceae</taxon>
        <taxon>Parkerioideae</taxon>
        <taxon>Ceratopteris</taxon>
    </lineage>
</organism>
<keyword evidence="4" id="KW-0804">Transcription</keyword>
<dbReference type="GO" id="GO:0003677">
    <property type="term" value="F:DNA binding"/>
    <property type="evidence" value="ECO:0007669"/>
    <property type="project" value="UniProtKB-KW"/>
</dbReference>
<dbReference type="Gene3D" id="1.20.5.170">
    <property type="match status" value="1"/>
</dbReference>
<dbReference type="FunFam" id="1.20.5.170:FF:000020">
    <property type="entry name" value="BZIP transcription factor"/>
    <property type="match status" value="1"/>
</dbReference>
<evidence type="ECO:0000313" key="9">
    <source>
        <dbReference type="EMBL" id="KAH7351581.1"/>
    </source>
</evidence>
<accession>A0A8T2SJE4</accession>
<feature type="domain" description="BZIP" evidence="8">
    <location>
        <begin position="395"/>
        <end position="449"/>
    </location>
</feature>
<dbReference type="CDD" id="cd14702">
    <property type="entry name" value="bZIP_plant_GBF1"/>
    <property type="match status" value="1"/>
</dbReference>
<evidence type="ECO:0000256" key="3">
    <source>
        <dbReference type="ARBA" id="ARBA00023125"/>
    </source>
</evidence>
<sequence>MERNLSFDELFGSLFRNFSTSNLNGFDPENLDASGLAIDDMAGKKIMPRIDSVAVFQDFLRQPTPYGDSVPASIDSISKEEIDRTMSRIDSILGLQEYLCNHSVSDLMSGSVDGGDAYQDKKELEKAQSPSSVHPDLHGNEAKISRGTMNRIDSIFGLHEYLRNHSFSDLIATAVSGANGCQDKGQLKKDQHPSFVHTDSNADEDNALRSSHVRAGSDVRTSQEHRLVLEERLKEAPHGPEPLAREESCKAVGLQERQVSGALSPLFTGLQPECSSFGLANPQEYEHFLRRQLDIACAAVALARSRGKDGSLNCEDAMKIPKSELGANEAVMNEGKDKSSVAPRGIPALPPKPKGGVGYSEKARTNTSGSSREQSDDEDAEMESGGNGQNMAPDDIRRIRRMISNRESARRSRRRKQAHLSDLEMQVAQLRVENSALFKQLNEITQKFNTALVDNRVLKSDVEALRIKVRLAEDIVKRSGVPYVRTNPTTQASATTSMSDTDLLEEQQLTGTKMGRTPSLQRIASLEHLQKRIRGSGICSPWTSLTWDAETPSMVEQGRSNEH</sequence>
<reference evidence="9" key="1">
    <citation type="submission" date="2021-08" db="EMBL/GenBank/DDBJ databases">
        <title>WGS assembly of Ceratopteris richardii.</title>
        <authorList>
            <person name="Marchant D.B."/>
            <person name="Chen G."/>
            <person name="Jenkins J."/>
            <person name="Shu S."/>
            <person name="Leebens-Mack J."/>
            <person name="Grimwood J."/>
            <person name="Schmutz J."/>
            <person name="Soltis P."/>
            <person name="Soltis D."/>
            <person name="Chen Z.-H."/>
        </authorList>
    </citation>
    <scope>NUCLEOTIDE SEQUENCE</scope>
    <source>
        <strain evidence="9">Whitten #5841</strain>
        <tissue evidence="9">Leaf</tissue>
    </source>
</reference>
<dbReference type="InterPro" id="IPR020983">
    <property type="entry name" value="Basic_leucine-zipper_C"/>
</dbReference>
<dbReference type="PANTHER" id="PTHR46408">
    <property type="entry name" value="BASIC LEUCINE ZIPPER 63"/>
    <property type="match status" value="1"/>
</dbReference>
<feature type="compositionally biased region" description="Basic and acidic residues" evidence="7">
    <location>
        <begin position="135"/>
        <end position="144"/>
    </location>
</feature>
<evidence type="ECO:0000259" key="8">
    <source>
        <dbReference type="PROSITE" id="PS50217"/>
    </source>
</evidence>
<dbReference type="Pfam" id="PF12498">
    <property type="entry name" value="bZIP_C"/>
    <property type="match status" value="1"/>
</dbReference>
<keyword evidence="6" id="KW-0175">Coiled coil</keyword>
<keyword evidence="10" id="KW-1185">Reference proteome</keyword>
<name>A0A8T2SJE4_CERRI</name>
<gene>
    <name evidence="9" type="ORF">KP509_19G004100</name>
</gene>
<dbReference type="PROSITE" id="PS00036">
    <property type="entry name" value="BZIP_BASIC"/>
    <property type="match status" value="1"/>
</dbReference>
<dbReference type="InterPro" id="IPR046347">
    <property type="entry name" value="bZIP_sf"/>
</dbReference>
<comment type="subcellular location">
    <subcellularLocation>
        <location evidence="1">Nucleus</location>
    </subcellularLocation>
</comment>
<evidence type="ECO:0000313" key="10">
    <source>
        <dbReference type="Proteomes" id="UP000825935"/>
    </source>
</evidence>
<feature type="coiled-coil region" evidence="6">
    <location>
        <begin position="413"/>
        <end position="447"/>
    </location>
</feature>
<evidence type="ECO:0000256" key="7">
    <source>
        <dbReference type="SAM" id="MobiDB-lite"/>
    </source>
</evidence>
<comment type="caution">
    <text evidence="9">The sequence shown here is derived from an EMBL/GenBank/DDBJ whole genome shotgun (WGS) entry which is preliminary data.</text>
</comment>
<dbReference type="SMART" id="SM00338">
    <property type="entry name" value="BRLZ"/>
    <property type="match status" value="1"/>
</dbReference>
<dbReference type="GO" id="GO:0003700">
    <property type="term" value="F:DNA-binding transcription factor activity"/>
    <property type="evidence" value="ECO:0007669"/>
    <property type="project" value="InterPro"/>
</dbReference>
<evidence type="ECO:0000256" key="2">
    <source>
        <dbReference type="ARBA" id="ARBA00023015"/>
    </source>
</evidence>
<dbReference type="Pfam" id="PF00170">
    <property type="entry name" value="bZIP_1"/>
    <property type="match status" value="1"/>
</dbReference>
<feature type="region of interest" description="Disordered" evidence="7">
    <location>
        <begin position="183"/>
        <end position="223"/>
    </location>
</feature>
<dbReference type="AlphaFoldDB" id="A0A8T2SJE4"/>
<keyword evidence="3" id="KW-0238">DNA-binding</keyword>
<evidence type="ECO:0000256" key="5">
    <source>
        <dbReference type="ARBA" id="ARBA00023242"/>
    </source>
</evidence>
<dbReference type="PROSITE" id="PS50217">
    <property type="entry name" value="BZIP"/>
    <property type="match status" value="1"/>
</dbReference>
<dbReference type="OrthoDB" id="664875at2759"/>
<dbReference type="EMBL" id="CM035424">
    <property type="protein sequence ID" value="KAH7351581.1"/>
    <property type="molecule type" value="Genomic_DNA"/>
</dbReference>
<evidence type="ECO:0000256" key="1">
    <source>
        <dbReference type="ARBA" id="ARBA00004123"/>
    </source>
</evidence>
<protein>
    <recommendedName>
        <fullName evidence="8">BZIP domain-containing protein</fullName>
    </recommendedName>
</protein>
<dbReference type="PANTHER" id="PTHR46408:SF10">
    <property type="entry name" value="BASIC LEUCINE ZIPPER 63"/>
    <property type="match status" value="1"/>
</dbReference>
<dbReference type="InterPro" id="IPR004827">
    <property type="entry name" value="bZIP"/>
</dbReference>
<proteinExistence type="predicted"/>
<dbReference type="Proteomes" id="UP000825935">
    <property type="component" value="Chromosome 19"/>
</dbReference>
<dbReference type="SUPFAM" id="SSF57959">
    <property type="entry name" value="Leucine zipper domain"/>
    <property type="match status" value="1"/>
</dbReference>
<keyword evidence="5" id="KW-0539">Nucleus</keyword>
<evidence type="ECO:0000256" key="4">
    <source>
        <dbReference type="ARBA" id="ARBA00023163"/>
    </source>
</evidence>
<dbReference type="InterPro" id="IPR045314">
    <property type="entry name" value="bZIP_plant_GBF1"/>
</dbReference>
<dbReference type="GO" id="GO:0005634">
    <property type="term" value="C:nucleus"/>
    <property type="evidence" value="ECO:0007669"/>
    <property type="project" value="UniProtKB-SubCell"/>
</dbReference>